<reference evidence="8 9" key="1">
    <citation type="submission" date="2018-05" db="EMBL/GenBank/DDBJ databases">
        <title>Chitinophaga sp. K3CV102501T nov., isolated from isolated from a monsoon evergreen broad-leaved forest soil.</title>
        <authorList>
            <person name="Lv Y."/>
        </authorList>
    </citation>
    <scope>NUCLEOTIDE SEQUENCE [LARGE SCALE GENOMIC DNA]</scope>
    <source>
        <strain evidence="8 9">GDMCC 1.1325</strain>
    </source>
</reference>
<evidence type="ECO:0000313" key="9">
    <source>
        <dbReference type="Proteomes" id="UP000253410"/>
    </source>
</evidence>
<dbReference type="InterPro" id="IPR036736">
    <property type="entry name" value="ACP-like_sf"/>
</dbReference>
<accession>A0A365XVV9</accession>
<dbReference type="CDD" id="cd05931">
    <property type="entry name" value="FAAL"/>
    <property type="match status" value="1"/>
</dbReference>
<dbReference type="Gene3D" id="3.40.50.12780">
    <property type="entry name" value="N-terminal domain of ligase-like"/>
    <property type="match status" value="1"/>
</dbReference>
<dbReference type="InterPro" id="IPR009081">
    <property type="entry name" value="PP-bd_ACP"/>
</dbReference>
<comment type="caution">
    <text evidence="8">The sequence shown here is derived from an EMBL/GenBank/DDBJ whole genome shotgun (WGS) entry which is preliminary data.</text>
</comment>
<organism evidence="8 9">
    <name type="scientific">Chitinophaga flava</name>
    <dbReference type="NCBI Taxonomy" id="2259036"/>
    <lineage>
        <taxon>Bacteria</taxon>
        <taxon>Pseudomonadati</taxon>
        <taxon>Bacteroidota</taxon>
        <taxon>Chitinophagia</taxon>
        <taxon>Chitinophagales</taxon>
        <taxon>Chitinophagaceae</taxon>
        <taxon>Chitinophaga</taxon>
    </lineage>
</organism>
<evidence type="ECO:0000256" key="2">
    <source>
        <dbReference type="ARBA" id="ARBA00022450"/>
    </source>
</evidence>
<dbReference type="GO" id="GO:0006633">
    <property type="term" value="P:fatty acid biosynthetic process"/>
    <property type="evidence" value="ECO:0007669"/>
    <property type="project" value="TreeGrafter"/>
</dbReference>
<dbReference type="PANTHER" id="PTHR22754">
    <property type="entry name" value="DISCO-INTERACTING PROTEIN 2 DIP2 -RELATED"/>
    <property type="match status" value="1"/>
</dbReference>
<dbReference type="EMBL" id="QFFJ01000002">
    <property type="protein sequence ID" value="RBL90502.1"/>
    <property type="molecule type" value="Genomic_DNA"/>
</dbReference>
<keyword evidence="2" id="KW-0596">Phosphopantetheine</keyword>
<dbReference type="InterPro" id="IPR040097">
    <property type="entry name" value="FAAL/FAAC"/>
</dbReference>
<proteinExistence type="inferred from homology"/>
<dbReference type="PROSITE" id="PS50075">
    <property type="entry name" value="CARRIER"/>
    <property type="match status" value="1"/>
</dbReference>
<evidence type="ECO:0000256" key="1">
    <source>
        <dbReference type="ARBA" id="ARBA00006432"/>
    </source>
</evidence>
<dbReference type="OrthoDB" id="9765680at2"/>
<dbReference type="InterPro" id="IPR006162">
    <property type="entry name" value="Ppantetheine_attach_site"/>
</dbReference>
<dbReference type="InterPro" id="IPR000873">
    <property type="entry name" value="AMP-dep_synth/lig_dom"/>
</dbReference>
<dbReference type="GO" id="GO:0070566">
    <property type="term" value="F:adenylyltransferase activity"/>
    <property type="evidence" value="ECO:0007669"/>
    <property type="project" value="TreeGrafter"/>
</dbReference>
<dbReference type="GO" id="GO:0005886">
    <property type="term" value="C:plasma membrane"/>
    <property type="evidence" value="ECO:0007669"/>
    <property type="project" value="TreeGrafter"/>
</dbReference>
<evidence type="ECO:0000256" key="5">
    <source>
        <dbReference type="ARBA" id="ARBA00022832"/>
    </source>
</evidence>
<dbReference type="InterPro" id="IPR025110">
    <property type="entry name" value="AMP-bd_C"/>
</dbReference>
<keyword evidence="5" id="KW-0276">Fatty acid metabolism</keyword>
<dbReference type="Pfam" id="PF00550">
    <property type="entry name" value="PP-binding"/>
    <property type="match status" value="1"/>
</dbReference>
<gene>
    <name evidence="8" type="ORF">DF182_29030</name>
</gene>
<dbReference type="Gene3D" id="1.10.1200.10">
    <property type="entry name" value="ACP-like"/>
    <property type="match status" value="1"/>
</dbReference>
<dbReference type="SUPFAM" id="SSF56801">
    <property type="entry name" value="Acetyl-CoA synthetase-like"/>
    <property type="match status" value="1"/>
</dbReference>
<dbReference type="Gene3D" id="3.30.300.30">
    <property type="match status" value="1"/>
</dbReference>
<dbReference type="GO" id="GO:0016874">
    <property type="term" value="F:ligase activity"/>
    <property type="evidence" value="ECO:0007669"/>
    <property type="project" value="UniProtKB-KW"/>
</dbReference>
<dbReference type="PROSITE" id="PS00012">
    <property type="entry name" value="PHOSPHOPANTETHEINE"/>
    <property type="match status" value="1"/>
</dbReference>
<dbReference type="Pfam" id="PF00501">
    <property type="entry name" value="AMP-binding"/>
    <property type="match status" value="1"/>
</dbReference>
<dbReference type="FunFam" id="3.40.50.12780:FF:000013">
    <property type="entry name" value="Long-chain-fatty-acid--AMP ligase FadD32"/>
    <property type="match status" value="1"/>
</dbReference>
<keyword evidence="4" id="KW-0436">Ligase</keyword>
<evidence type="ECO:0000256" key="6">
    <source>
        <dbReference type="ARBA" id="ARBA00023098"/>
    </source>
</evidence>
<keyword evidence="3" id="KW-0597">Phosphoprotein</keyword>
<evidence type="ECO:0000313" key="8">
    <source>
        <dbReference type="EMBL" id="RBL90502.1"/>
    </source>
</evidence>
<dbReference type="AlphaFoldDB" id="A0A365XVV9"/>
<dbReference type="Proteomes" id="UP000253410">
    <property type="component" value="Unassembled WGS sequence"/>
</dbReference>
<dbReference type="PANTHER" id="PTHR22754:SF32">
    <property type="entry name" value="DISCO-INTERACTING PROTEIN 2"/>
    <property type="match status" value="1"/>
</dbReference>
<feature type="domain" description="Carrier" evidence="7">
    <location>
        <begin position="631"/>
        <end position="707"/>
    </location>
</feature>
<evidence type="ECO:0000256" key="3">
    <source>
        <dbReference type="ARBA" id="ARBA00022553"/>
    </source>
</evidence>
<dbReference type="GO" id="GO:0071766">
    <property type="term" value="P:Actinobacterium-type cell wall biogenesis"/>
    <property type="evidence" value="ECO:0007669"/>
    <property type="project" value="UniProtKB-ARBA"/>
</dbReference>
<evidence type="ECO:0000259" key="7">
    <source>
        <dbReference type="PROSITE" id="PS50075"/>
    </source>
</evidence>
<dbReference type="InterPro" id="IPR042099">
    <property type="entry name" value="ANL_N_sf"/>
</dbReference>
<keyword evidence="9" id="KW-1185">Reference proteome</keyword>
<dbReference type="SUPFAM" id="SSF47336">
    <property type="entry name" value="ACP-like"/>
    <property type="match status" value="1"/>
</dbReference>
<dbReference type="InterPro" id="IPR045851">
    <property type="entry name" value="AMP-bd_C_sf"/>
</dbReference>
<dbReference type="Pfam" id="PF23024">
    <property type="entry name" value="AMP-dom_DIP2-like"/>
    <property type="match status" value="1"/>
</dbReference>
<comment type="similarity">
    <text evidence="1">Belongs to the ATP-dependent AMP-binding enzyme family.</text>
</comment>
<protein>
    <recommendedName>
        <fullName evidence="7">Carrier domain-containing protein</fullName>
    </recommendedName>
</protein>
<evidence type="ECO:0000256" key="4">
    <source>
        <dbReference type="ARBA" id="ARBA00022598"/>
    </source>
</evidence>
<name>A0A365XVV9_9BACT</name>
<keyword evidence="6" id="KW-0443">Lipid metabolism</keyword>
<sequence length="721" mass="80525">MSHELLLLSKRKSFTGKLLPYLYQIVLSPMIMSDMEDRTMFIRHEMDTIVDHLLFHAQKSPHKTAFIILEDSQELEKRISYQELKTKVEALAVYLYDKQLPGKRVLLVYQGVSDFIISFLACQYAGVIPVPVSYIRGGRQFGRLMNVMNDARVSAILCTHETVVYLEKELHNFLHVNEIIVISTDNITGVYKGKESKRPSGNGIALIQYTSGSTDQPKGVVITHENLISNQLLIRNVFGCTSHSVILSWLPFHHDMGLIGNLLHTIYIGCTCVLMPPFSFMQTPGKWLKAISGYKVTHSGGPNFAYDLCVEKVPEEELGQLDLSSWKTAYNGSEPVHYDTIQRFSDYYKRCGFNISAFYPCYGLAEATLLVAGVKKASVPDVVHIRKEPAADGTISIAEPYSIGSQAVVSCGAVAEGVSLKIISAGNQKECGELEEGEICIAGTGVTSGYWNRSNDDVFYEHGDQLFLRTGDLGFVYKGELFVHGRLKEMLNVRGQNIYPYDIERMVASLDTAIEENGVAVFCNDASDEEVVLVAEIRRTAIKDLDTARIIMQIDQSVTGLSGILLSDVVLVKPLGILRTTSGKLQRLRCRDNYQQRQLSVIASKRSLSSGKLQIERDPRLLKEVLHERSPITVYAYLTDLIRTYHVLATPAEIQEGLSLTALGIDSLRATELVNIINNELHINIDVSRVFQDNTLLSLSHTIGQLLWLKNEHISGEEIII</sequence>